<evidence type="ECO:0000313" key="9">
    <source>
        <dbReference type="EMBL" id="CDI83968.1"/>
    </source>
</evidence>
<keyword evidence="4" id="KW-0175">Coiled coil</keyword>
<dbReference type="InterPro" id="IPR004043">
    <property type="entry name" value="LCCL"/>
</dbReference>
<dbReference type="Gene3D" id="1.25.40.1040">
    <property type="match status" value="1"/>
</dbReference>
<dbReference type="InterPro" id="IPR000421">
    <property type="entry name" value="FA58C"/>
</dbReference>
<dbReference type="SUPFAM" id="SSF48452">
    <property type="entry name" value="TPR-like"/>
    <property type="match status" value="2"/>
</dbReference>
<dbReference type="InterPro" id="IPR036609">
    <property type="entry name" value="LCCL_sf"/>
</dbReference>
<dbReference type="InterPro" id="IPR021183">
    <property type="entry name" value="NatA_aux_su"/>
</dbReference>
<dbReference type="PROSITE" id="PS50022">
    <property type="entry name" value="FA58C_3"/>
    <property type="match status" value="1"/>
</dbReference>
<reference evidence="9" key="2">
    <citation type="submission" date="2013-10" db="EMBL/GenBank/DDBJ databases">
        <authorList>
            <person name="Aslett M."/>
        </authorList>
    </citation>
    <scope>NUCLEOTIDE SEQUENCE</scope>
    <source>
        <strain evidence="9">Houghton</strain>
    </source>
</reference>
<proteinExistence type="predicted"/>
<feature type="region of interest" description="Disordered" evidence="5">
    <location>
        <begin position="246"/>
        <end position="267"/>
    </location>
</feature>
<dbReference type="InterPro" id="IPR019734">
    <property type="entry name" value="TPR_rpt"/>
</dbReference>
<accession>U6GXJ3</accession>
<organism evidence="9 10">
    <name type="scientific">Eimeria acervulina</name>
    <name type="common">Coccidian parasite</name>
    <dbReference type="NCBI Taxonomy" id="5801"/>
    <lineage>
        <taxon>Eukaryota</taxon>
        <taxon>Sar</taxon>
        <taxon>Alveolata</taxon>
        <taxon>Apicomplexa</taxon>
        <taxon>Conoidasida</taxon>
        <taxon>Coccidia</taxon>
        <taxon>Eucoccidiorida</taxon>
        <taxon>Eimeriorina</taxon>
        <taxon>Eimeriidae</taxon>
        <taxon>Eimeria</taxon>
    </lineage>
</organism>
<feature type="domain" description="F5/8 type C" evidence="7">
    <location>
        <begin position="226"/>
        <end position="318"/>
    </location>
</feature>
<keyword evidence="6" id="KW-0812">Transmembrane</keyword>
<keyword evidence="6" id="KW-0472">Membrane</keyword>
<feature type="domain" description="LCCL" evidence="8">
    <location>
        <begin position="637"/>
        <end position="687"/>
    </location>
</feature>
<sequence>MSVQVYVQQRNFAHFDHRLPVENSAEFPLTRGAATYCCVCLVVDISLFLLYLIMRASVRSALAVSVIASLAPLCSSQETSADFYTFTDASATSSYGMGFEASQALQPGTGVPQECRIIVVTMRKALNQFFGINQITPIGAGQPIFMIVAGVSSPSGEMCLQVEGGKINKEGARVLLSFCEDAIASGDARCSRALEEGDGRSGWTFQGNSQLRLAKAGSWCLTQKNINGSTAGLVDLVVSSGASAEASSSADDRHGPQNAIDRNTDTSWASEEFEEKDEYPVTLDINLGKVVRLASMRIEWEQPALAYTVQLSSDGTTFIDGVHNEANPSMSTKDPLDGMEASIVRIRMQQPHPRLGKIEEKYRYAIKEISIFANKLEPAVGDCKEAASSDDARDKYFISYVMGFDPGLVQKTASLGVDLVAKKKNLQQLASKVEELFTSMDECREEKTQQKQRIAHLRNNAGLLLSSFQTTTQKTKAYAPSQLIPGMFSGSPSLVQPRCATKPLRSYCDMETGTMIFVLLQKDFPRVANRPPGLLSSAADIRSTCASIGLEVFVPRGLSQLLSAEKAVQLMGIQLEGGEGIPVAYDQGCSYGACSSTFRDLFDGTTDLTGLVLAFASSGSSMTSSSDTAETNSEPAVFGSGGVYSGRSGICKAAVHAGLIKEGGVFSVSVESPISSFEGSKQNGIESKFRDVEDLTSRLLAASAAAATRLEYLHEELQQLEETHVVQQGYQDYELNPLETTFEHEFSVEDSPYTRNGPSHWGFALLVAKHQNVFGQSSSIRGLAEGQGTFAFLKRRNFYDFVLHVQFLPMGSGSVGIGFRMKDRDNGFLLLLEQKSGSKKLLRLQKGVPKTIAERKDGGFVQGIWHKIRIQATGGHLKVCVGEETEQEAEVLSALDERFVSGTVSFFSSGMRDGVYFDKLSVEASACLAPQQTSQPLPPLCSVFVESYFGSFNALYEVVDGADKGGNIGQWEYRDKLFGRNRVLAQLHAVRDPAEVGTMAILKGKRTCRSGQLSVDFLAECTRGTVGLLFWFSSDENYAAVEATATETEFLYFYRQLNRQKCSSSGQRLTSLLSASHKYKCERDCMKNDETAEYTQKLFKNTLRRCVQNDKERSKPSLLCAAWLYEQKHNKKALKQADVILKKFPEHGETLAMKGLILSNINSSNKTEAVEFAKRGLRADITNSVCWHVLGLLYRQDKDYAEASKCFAQTLRLDPQNFAAMRDLANLQIHERNYLGFYETRRVILKARPRFIREWSAFAVANHLAGRLSVAEEILEEVENQFAGSRDLEVFEQSEIILYRAAILEELGDYEKCYKYLASRQQSVLDKTSLLEAMGRLAIFLRRYDWGREVYRQLVKSNKDNESYLLCLMACDEDEEIRSLFALPRCSFNASMGRADSRQYLNV</sequence>
<dbReference type="SMART" id="SM00603">
    <property type="entry name" value="LCCL"/>
    <property type="match status" value="1"/>
</dbReference>
<dbReference type="Pfam" id="PF03815">
    <property type="entry name" value="LCCL"/>
    <property type="match status" value="1"/>
</dbReference>
<dbReference type="SMART" id="SM00028">
    <property type="entry name" value="TPR"/>
    <property type="match status" value="1"/>
</dbReference>
<dbReference type="GeneID" id="25272746"/>
<dbReference type="PANTHER" id="PTHR22767:SF2">
    <property type="entry name" value="N(ALPHA)-ACETYLTRANSFERASE 15_16, ISOFORM A"/>
    <property type="match status" value="1"/>
</dbReference>
<evidence type="ECO:0000259" key="8">
    <source>
        <dbReference type="PROSITE" id="PS50820"/>
    </source>
</evidence>
<dbReference type="SUPFAM" id="SSF69848">
    <property type="entry name" value="LCCL domain"/>
    <property type="match status" value="1"/>
</dbReference>
<evidence type="ECO:0000256" key="1">
    <source>
        <dbReference type="ARBA" id="ARBA00022737"/>
    </source>
</evidence>
<dbReference type="Pfam" id="PF00754">
    <property type="entry name" value="F5_F8_type_C"/>
    <property type="match status" value="1"/>
</dbReference>
<protein>
    <submittedName>
        <fullName evidence="9">LCCL domain-containing protein / F5/8 type C domain-containing protein, putative</fullName>
    </submittedName>
</protein>
<dbReference type="OrthoDB" id="347648at2759"/>
<feature type="transmembrane region" description="Helical" evidence="6">
    <location>
        <begin position="33"/>
        <end position="54"/>
    </location>
</feature>
<dbReference type="PANTHER" id="PTHR22767">
    <property type="entry name" value="N-TERMINAL ACETYLTRANSFERASE-RELATED"/>
    <property type="match status" value="1"/>
</dbReference>
<evidence type="ECO:0000256" key="5">
    <source>
        <dbReference type="SAM" id="MobiDB-lite"/>
    </source>
</evidence>
<name>U6GXJ3_EIMAC</name>
<dbReference type="EMBL" id="HG673550">
    <property type="protein sequence ID" value="CDI83968.1"/>
    <property type="molecule type" value="Genomic_DNA"/>
</dbReference>
<dbReference type="VEuPathDB" id="ToxoDB:EAH_00046760"/>
<dbReference type="RefSeq" id="XP_013246968.1">
    <property type="nucleotide sequence ID" value="XM_013391514.1"/>
</dbReference>
<gene>
    <name evidence="9" type="ORF">EAH_00046760</name>
</gene>
<dbReference type="InterPro" id="IPR013105">
    <property type="entry name" value="TPR_2"/>
</dbReference>
<evidence type="ECO:0000256" key="4">
    <source>
        <dbReference type="SAM" id="Coils"/>
    </source>
</evidence>
<dbReference type="InterPro" id="IPR008979">
    <property type="entry name" value="Galactose-bd-like_sf"/>
</dbReference>
<keyword evidence="10" id="KW-1185">Reference proteome</keyword>
<dbReference type="PROSITE" id="PS50005">
    <property type="entry name" value="TPR"/>
    <property type="match status" value="1"/>
</dbReference>
<evidence type="ECO:0000313" key="10">
    <source>
        <dbReference type="Proteomes" id="UP000018050"/>
    </source>
</evidence>
<evidence type="ECO:0000259" key="7">
    <source>
        <dbReference type="PROSITE" id="PS50022"/>
    </source>
</evidence>
<dbReference type="Pfam" id="PF12569">
    <property type="entry name" value="NatA_aux_su"/>
    <property type="match status" value="1"/>
</dbReference>
<dbReference type="SUPFAM" id="SSF49785">
    <property type="entry name" value="Galactose-binding domain-like"/>
    <property type="match status" value="1"/>
</dbReference>
<dbReference type="GO" id="GO:0005737">
    <property type="term" value="C:cytoplasm"/>
    <property type="evidence" value="ECO:0007669"/>
    <property type="project" value="UniProtKB-ARBA"/>
</dbReference>
<evidence type="ECO:0000256" key="3">
    <source>
        <dbReference type="PROSITE-ProRule" id="PRU00339"/>
    </source>
</evidence>
<dbReference type="Gene3D" id="2.170.130.20">
    <property type="entry name" value="LCCL-like domain"/>
    <property type="match status" value="1"/>
</dbReference>
<dbReference type="InterPro" id="IPR011990">
    <property type="entry name" value="TPR-like_helical_dom_sf"/>
</dbReference>
<dbReference type="Gene3D" id="2.60.120.260">
    <property type="entry name" value="Galactose-binding domain-like"/>
    <property type="match status" value="1"/>
</dbReference>
<reference evidence="9" key="1">
    <citation type="submission" date="2013-10" db="EMBL/GenBank/DDBJ databases">
        <title>Genomic analysis of the causative agents of coccidiosis in chickens.</title>
        <authorList>
            <person name="Reid A.J."/>
            <person name="Blake D."/>
            <person name="Billington K."/>
            <person name="Browne H."/>
            <person name="Dunn M."/>
            <person name="Hung S."/>
            <person name="Kawahara F."/>
            <person name="Miranda-Saavedra D."/>
            <person name="Mourier T."/>
            <person name="Nagra H."/>
            <person name="Otto T.D."/>
            <person name="Rawlings N."/>
            <person name="Sanchez A."/>
            <person name="Sanders M."/>
            <person name="Subramaniam C."/>
            <person name="Tay Y."/>
            <person name="Dear P."/>
            <person name="Doerig C."/>
            <person name="Gruber A."/>
            <person name="Parkinson J."/>
            <person name="Shirley M."/>
            <person name="Wan K.L."/>
            <person name="Berriman M."/>
            <person name="Tomley F."/>
            <person name="Pain A."/>
        </authorList>
    </citation>
    <scope>NUCLEOTIDE SEQUENCE</scope>
    <source>
        <strain evidence="9">Houghton</strain>
    </source>
</reference>
<evidence type="ECO:0000256" key="2">
    <source>
        <dbReference type="ARBA" id="ARBA00022803"/>
    </source>
</evidence>
<evidence type="ECO:0000256" key="6">
    <source>
        <dbReference type="SAM" id="Phobius"/>
    </source>
</evidence>
<keyword evidence="2 3" id="KW-0802">TPR repeat</keyword>
<keyword evidence="6" id="KW-1133">Transmembrane helix</keyword>
<keyword evidence="1" id="KW-0677">Repeat</keyword>
<dbReference type="Pfam" id="PF07719">
    <property type="entry name" value="TPR_2"/>
    <property type="match status" value="1"/>
</dbReference>
<dbReference type="Gene3D" id="2.60.120.560">
    <property type="entry name" value="Exo-inulinase, domain 1"/>
    <property type="match status" value="1"/>
</dbReference>
<feature type="repeat" description="TPR" evidence="3">
    <location>
        <begin position="1184"/>
        <end position="1217"/>
    </location>
</feature>
<dbReference type="OMA" id="YKMESIA"/>
<feature type="coiled-coil region" evidence="4">
    <location>
        <begin position="426"/>
        <end position="460"/>
    </location>
</feature>
<dbReference type="Proteomes" id="UP000018050">
    <property type="component" value="Unassembled WGS sequence"/>
</dbReference>
<dbReference type="PROSITE" id="PS50820">
    <property type="entry name" value="LCCL"/>
    <property type="match status" value="1"/>
</dbReference>